<keyword evidence="2" id="KW-0167">Capsid protein</keyword>
<organism evidence="2 3">
    <name type="scientific">Anaerostipes rhamnosivorans</name>
    <dbReference type="NCBI Taxonomy" id="1229621"/>
    <lineage>
        <taxon>Bacteria</taxon>
        <taxon>Bacillati</taxon>
        <taxon>Bacillota</taxon>
        <taxon>Clostridia</taxon>
        <taxon>Lachnospirales</taxon>
        <taxon>Lachnospiraceae</taxon>
        <taxon>Anaerostipes</taxon>
    </lineage>
</organism>
<dbReference type="OrthoDB" id="9771902at2"/>
<dbReference type="InterPro" id="IPR047175">
    <property type="entry name" value="CotS-like"/>
</dbReference>
<dbReference type="Gene3D" id="3.30.200.20">
    <property type="entry name" value="Phosphorylase Kinase, domain 1"/>
    <property type="match status" value="1"/>
</dbReference>
<dbReference type="KEGG" id="arf:AR1Y2_3501"/>
<proteinExistence type="predicted"/>
<dbReference type="PANTHER" id="PTHR39179:SF3">
    <property type="entry name" value="COTS-RELATED PROTEIN"/>
    <property type="match status" value="1"/>
</dbReference>
<dbReference type="Gene3D" id="3.90.1200.10">
    <property type="match status" value="1"/>
</dbReference>
<keyword evidence="3" id="KW-1185">Reference proteome</keyword>
<dbReference type="InterPro" id="IPR011009">
    <property type="entry name" value="Kinase-like_dom_sf"/>
</dbReference>
<dbReference type="AlphaFoldDB" id="A0A4P8IJ81"/>
<dbReference type="InterPro" id="IPR002575">
    <property type="entry name" value="Aminoglycoside_PTrfase"/>
</dbReference>
<evidence type="ECO:0000313" key="2">
    <source>
        <dbReference type="EMBL" id="QCP36955.1"/>
    </source>
</evidence>
<keyword evidence="2" id="KW-0946">Virion</keyword>
<dbReference type="Proteomes" id="UP000298653">
    <property type="component" value="Chromosome"/>
</dbReference>
<dbReference type="RefSeq" id="WP_137330103.1">
    <property type="nucleotide sequence ID" value="NZ_CP040058.1"/>
</dbReference>
<feature type="domain" description="Aminoglycoside phosphotransferase" evidence="1">
    <location>
        <begin position="106"/>
        <end position="233"/>
    </location>
</feature>
<gene>
    <name evidence="2" type="ORF">AR1Y2_3501</name>
</gene>
<evidence type="ECO:0000259" key="1">
    <source>
        <dbReference type="Pfam" id="PF01636"/>
    </source>
</evidence>
<protein>
    <submittedName>
        <fullName evidence="2">Spore coat protein S</fullName>
    </submittedName>
</protein>
<dbReference type="Pfam" id="PF01636">
    <property type="entry name" value="APH"/>
    <property type="match status" value="1"/>
</dbReference>
<reference evidence="2 3" key="1">
    <citation type="submission" date="2019-05" db="EMBL/GenBank/DDBJ databases">
        <title>Complete genome sequencing of Anaerostipes rhamnosivorans.</title>
        <authorList>
            <person name="Bui T.P.N."/>
            <person name="de Vos W.M."/>
        </authorList>
    </citation>
    <scope>NUCLEOTIDE SEQUENCE [LARGE SCALE GENOMIC DNA]</scope>
    <source>
        <strain evidence="2 3">1y2</strain>
    </source>
</reference>
<dbReference type="SUPFAM" id="SSF56112">
    <property type="entry name" value="Protein kinase-like (PK-like)"/>
    <property type="match status" value="1"/>
</dbReference>
<name>A0A4P8IJ81_9FIRM</name>
<dbReference type="GO" id="GO:0042601">
    <property type="term" value="C:endospore-forming forespore"/>
    <property type="evidence" value="ECO:0007669"/>
    <property type="project" value="TreeGrafter"/>
</dbReference>
<accession>A0A4P8IJ81</accession>
<evidence type="ECO:0000313" key="3">
    <source>
        <dbReference type="Proteomes" id="UP000298653"/>
    </source>
</evidence>
<dbReference type="PANTHER" id="PTHR39179">
    <property type="entry name" value="SPORE COAT PROTEIN I"/>
    <property type="match status" value="1"/>
</dbReference>
<dbReference type="EMBL" id="CP040058">
    <property type="protein sequence ID" value="QCP36955.1"/>
    <property type="molecule type" value="Genomic_DNA"/>
</dbReference>
<sequence>MNDKYKILLDQYDLHIDYLKRGRGEIICGTDQGLFALSATKLSEERLAVEHQWKNELIDQGFTKIDQYIVNKEHEFISYDKYYEPFVMRRTYNGTECNIHSPSDLSSACRNLASFHRVSGKIPYRADYGTPHFSLTKHYNQRRRELKSIWKYIGSRKNKGDFEYLFLKEIQSFWKQLEESSAKMKELTGMREGWCHGSYNQHNVLMGPHGTATLHFEHFYYGYPLTDLYYFIRKALEKNDYQFSICETMLKGYNKVQRLTMNDYSFLYVLFLYPEKLWKISNQYMNHKKHWVSPRYLNKLQDIVDLKEKREKFLLQYHNFYNVF</sequence>